<organism evidence="6 7">
    <name type="scientific">Paenibacillus enshidis</name>
    <dbReference type="NCBI Taxonomy" id="1458439"/>
    <lineage>
        <taxon>Bacteria</taxon>
        <taxon>Bacillati</taxon>
        <taxon>Bacillota</taxon>
        <taxon>Bacilli</taxon>
        <taxon>Bacillales</taxon>
        <taxon>Paenibacillaceae</taxon>
        <taxon>Paenibacillus</taxon>
    </lineage>
</organism>
<dbReference type="SUPFAM" id="SSF56601">
    <property type="entry name" value="beta-lactamase/transpeptidase-like"/>
    <property type="match status" value="1"/>
</dbReference>
<evidence type="ECO:0000256" key="2">
    <source>
        <dbReference type="ARBA" id="ARBA00007171"/>
    </source>
</evidence>
<protein>
    <submittedName>
        <fullName evidence="6">Penicillin-binding protein</fullName>
    </submittedName>
</protein>
<dbReference type="Proteomes" id="UP001580346">
    <property type="component" value="Unassembled WGS sequence"/>
</dbReference>
<comment type="subcellular location">
    <subcellularLocation>
        <location evidence="1">Membrane</location>
    </subcellularLocation>
</comment>
<keyword evidence="7" id="KW-1185">Reference proteome</keyword>
<dbReference type="InterPro" id="IPR012338">
    <property type="entry name" value="Beta-lactam/transpept-like"/>
</dbReference>
<dbReference type="PROSITE" id="PS51178">
    <property type="entry name" value="PASTA"/>
    <property type="match status" value="1"/>
</dbReference>
<dbReference type="EMBL" id="JBHHMI010000003">
    <property type="protein sequence ID" value="MFB5266205.1"/>
    <property type="molecule type" value="Genomic_DNA"/>
</dbReference>
<proteinExistence type="inferred from homology"/>
<sequence length="766" mass="84136">MVKKIKLRTLLIGGCITLFFLVLVLRIFLIQVVNGAYWQKDVDGLIRKNQVLPAARGMIIDRNGNVLAEDAPAYTVVVNPKMIQEYKLEDVMVARLHELLGMSEDKLRENIRSKNKNVYREYRELRPEGYKIEPELAKKIDAFDDELKAKYKTTDAVFTIKETKRFYPENTMAAHVLGYVNKDGQAVQGLEAYYDKQLKGEDGQLLYQRDRKGVSLPGGEQTYKPPENGKNIKLTIDDTIQYYIEEAMKKAVKQYNPVSMTVIAADPKTMDILGMASMPNFNPNTYNKADANSFVNHAVQSIYEPGSTFKIVTLAGAVEEKLFNPNAYFESKRTYIGGFPISDNGHSYGSITYLTGVKRSSNIAFVNLGYRMLGGEKLRYYIDKFGFGTKTGIDLPAEVPSPIRELKYASEIATAAYGHGLVQVTPMQQITAISAIANGGKLMEPHLVKEIIDPDTGETQTIKPKEVRQVISAESAKEVGGYLEQVVADQEIGTGRYAYIDGYRVAGKTGTARKVVNGEYSKNKDIVAFIGFAPVNDPKIAMLVVIDEPRVANAGGGSVAGPVFKEIMSQSLQYLGVPKTGEAADNGKKTAPVSKTISAPDLIGKSKKDAQNALLERGTAYVTIGKGPKIVSTYPAANSPMMPGQRMYLITEDSATMNIPDLKGLSLRDSLELLNLLKVGVQIEGEGYVYSQKVQQEGDKRVVYLKLQPAKETVKGVVPDSDEEESAETEDKKDGTEQGAGSTEEEQSQNGETAGDSASSEEEPAN</sequence>
<dbReference type="InterPro" id="IPR036138">
    <property type="entry name" value="PBP_dimer_sf"/>
</dbReference>
<dbReference type="PANTHER" id="PTHR30627:SF1">
    <property type="entry name" value="PEPTIDOGLYCAN D,D-TRANSPEPTIDASE FTSI"/>
    <property type="match status" value="1"/>
</dbReference>
<feature type="domain" description="PASTA" evidence="5">
    <location>
        <begin position="593"/>
        <end position="653"/>
    </location>
</feature>
<accession>A0ABV5APS1</accession>
<dbReference type="Pfam" id="PF03717">
    <property type="entry name" value="PBP_dimer"/>
    <property type="match status" value="1"/>
</dbReference>
<evidence type="ECO:0000256" key="3">
    <source>
        <dbReference type="ARBA" id="ARBA00023136"/>
    </source>
</evidence>
<dbReference type="CDD" id="cd06575">
    <property type="entry name" value="PASTA_Pbp2x-like_2"/>
    <property type="match status" value="1"/>
</dbReference>
<reference evidence="6 7" key="1">
    <citation type="submission" date="2024-09" db="EMBL/GenBank/DDBJ databases">
        <title>Paenibacillus zeirhizospherea sp. nov., isolated from surface of the maize (Zea mays) roots in a horticulture field, Hungary.</title>
        <authorList>
            <person name="Marton D."/>
            <person name="Farkas M."/>
            <person name="Bedics A."/>
            <person name="Toth E."/>
            <person name="Tancsics A."/>
            <person name="Boka K."/>
            <person name="Maroti G."/>
            <person name="Kriszt B."/>
            <person name="Cserhati M."/>
        </authorList>
    </citation>
    <scope>NUCLEOTIDE SEQUENCE [LARGE SCALE GENOMIC DNA]</scope>
    <source>
        <strain evidence="6 7">KCTC 33519</strain>
    </source>
</reference>
<evidence type="ECO:0000313" key="6">
    <source>
        <dbReference type="EMBL" id="MFB5266205.1"/>
    </source>
</evidence>
<dbReference type="InterPro" id="IPR050515">
    <property type="entry name" value="Beta-lactam/transpept"/>
</dbReference>
<dbReference type="Gene3D" id="3.40.710.10">
    <property type="entry name" value="DD-peptidase/beta-lactamase superfamily"/>
    <property type="match status" value="1"/>
</dbReference>
<dbReference type="Pfam" id="PF00905">
    <property type="entry name" value="Transpeptidase"/>
    <property type="match status" value="1"/>
</dbReference>
<evidence type="ECO:0000256" key="4">
    <source>
        <dbReference type="SAM" id="MobiDB-lite"/>
    </source>
</evidence>
<dbReference type="SMART" id="SM00740">
    <property type="entry name" value="PASTA"/>
    <property type="match status" value="2"/>
</dbReference>
<dbReference type="SUPFAM" id="SSF56519">
    <property type="entry name" value="Penicillin binding protein dimerisation domain"/>
    <property type="match status" value="1"/>
</dbReference>
<dbReference type="RefSeq" id="WP_375353786.1">
    <property type="nucleotide sequence ID" value="NZ_JBHHMI010000003.1"/>
</dbReference>
<dbReference type="PANTHER" id="PTHR30627">
    <property type="entry name" value="PEPTIDOGLYCAN D,D-TRANSPEPTIDASE"/>
    <property type="match status" value="1"/>
</dbReference>
<feature type="region of interest" description="Disordered" evidence="4">
    <location>
        <begin position="713"/>
        <end position="766"/>
    </location>
</feature>
<evidence type="ECO:0000259" key="5">
    <source>
        <dbReference type="PROSITE" id="PS51178"/>
    </source>
</evidence>
<dbReference type="Gene3D" id="3.90.1310.10">
    <property type="entry name" value="Penicillin-binding protein 2a (Domain 2)"/>
    <property type="match status" value="1"/>
</dbReference>
<dbReference type="InterPro" id="IPR005543">
    <property type="entry name" value="PASTA_dom"/>
</dbReference>
<comment type="caution">
    <text evidence="6">The sequence shown here is derived from an EMBL/GenBank/DDBJ whole genome shotgun (WGS) entry which is preliminary data.</text>
</comment>
<name>A0ABV5APS1_9BACL</name>
<dbReference type="SUPFAM" id="SSF54184">
    <property type="entry name" value="Penicillin-binding protein 2x (pbp-2x), c-terminal domain"/>
    <property type="match status" value="2"/>
</dbReference>
<dbReference type="Pfam" id="PF03793">
    <property type="entry name" value="PASTA"/>
    <property type="match status" value="1"/>
</dbReference>
<keyword evidence="3" id="KW-0472">Membrane</keyword>
<dbReference type="InterPro" id="IPR005311">
    <property type="entry name" value="PBP_dimer"/>
</dbReference>
<evidence type="ECO:0000313" key="7">
    <source>
        <dbReference type="Proteomes" id="UP001580346"/>
    </source>
</evidence>
<gene>
    <name evidence="6" type="ORF">ACE41H_05315</name>
</gene>
<feature type="compositionally biased region" description="Polar residues" evidence="4">
    <location>
        <begin position="748"/>
        <end position="758"/>
    </location>
</feature>
<comment type="similarity">
    <text evidence="2">Belongs to the transpeptidase family.</text>
</comment>
<dbReference type="InterPro" id="IPR001460">
    <property type="entry name" value="PCN-bd_Tpept"/>
</dbReference>
<evidence type="ECO:0000256" key="1">
    <source>
        <dbReference type="ARBA" id="ARBA00004370"/>
    </source>
</evidence>
<dbReference type="CDD" id="cd06576">
    <property type="entry name" value="PASTA_Pbp2x-like_1"/>
    <property type="match status" value="1"/>
</dbReference>